<dbReference type="Proteomes" id="UP000467841">
    <property type="component" value="Unassembled WGS sequence"/>
</dbReference>
<sequence>MKAMESQRKATVDELMMKNQELEKMEKNKYAELEKKFVMVEKEYSYLKSLYDAEDDEVVASDAIVSGDESDAENEQTKKRCVEDNTQQVGGSMASKKQKTQDTPLSNSYAFSYEYNKDGPFVDDKDACADLQRLVKDIPYDFPLVHELEESEAYKDMAHAIAQMTAKANSVIWLYDRRLKMALGIRTEWSEDEFLTDLLEEEAVLDKSRAWTKVICSTNRIVWWYDRKLKAAQGVKKELSRVRENLRVEKRKSLLRKKSVKELSKKSEALQAENFQFATELIGSKETVAALKAEKARLVDKLVSNVRKSMDSLTSQIEGSK</sequence>
<evidence type="ECO:0000313" key="2">
    <source>
        <dbReference type="Proteomes" id="UP000467841"/>
    </source>
</evidence>
<proteinExistence type="predicted"/>
<organism evidence="1 2">
    <name type="scientific">Microthlaspi erraticum</name>
    <dbReference type="NCBI Taxonomy" id="1685480"/>
    <lineage>
        <taxon>Eukaryota</taxon>
        <taxon>Viridiplantae</taxon>
        <taxon>Streptophyta</taxon>
        <taxon>Embryophyta</taxon>
        <taxon>Tracheophyta</taxon>
        <taxon>Spermatophyta</taxon>
        <taxon>Magnoliopsida</taxon>
        <taxon>eudicotyledons</taxon>
        <taxon>Gunneridae</taxon>
        <taxon>Pentapetalae</taxon>
        <taxon>rosids</taxon>
        <taxon>malvids</taxon>
        <taxon>Brassicales</taxon>
        <taxon>Brassicaceae</taxon>
        <taxon>Coluteocarpeae</taxon>
        <taxon>Microthlaspi</taxon>
    </lineage>
</organism>
<dbReference type="AlphaFoldDB" id="A0A6D2JPZ6"/>
<name>A0A6D2JPZ6_9BRAS</name>
<comment type="caution">
    <text evidence="1">The sequence shown here is derived from an EMBL/GenBank/DDBJ whole genome shotgun (WGS) entry which is preliminary data.</text>
</comment>
<keyword evidence="2" id="KW-1185">Reference proteome</keyword>
<evidence type="ECO:0000313" key="1">
    <source>
        <dbReference type="EMBL" id="CAA7042249.1"/>
    </source>
</evidence>
<dbReference type="EMBL" id="CACVBM020001264">
    <property type="protein sequence ID" value="CAA7042249.1"/>
    <property type="molecule type" value="Genomic_DNA"/>
</dbReference>
<reference evidence="1" key="1">
    <citation type="submission" date="2020-01" db="EMBL/GenBank/DDBJ databases">
        <authorList>
            <person name="Mishra B."/>
        </authorList>
    </citation>
    <scope>NUCLEOTIDE SEQUENCE [LARGE SCALE GENOMIC DNA]</scope>
</reference>
<protein>
    <submittedName>
        <fullName evidence="1">Uncharacterized protein</fullName>
    </submittedName>
</protein>
<gene>
    <name evidence="1" type="ORF">MERR_LOCUS29484</name>
</gene>
<accession>A0A6D2JPZ6</accession>